<dbReference type="InterPro" id="IPR045676">
    <property type="entry name" value="DUF6194"/>
</dbReference>
<dbReference type="Pfam" id="PF19694">
    <property type="entry name" value="DUF6194"/>
    <property type="match status" value="1"/>
</dbReference>
<dbReference type="RefSeq" id="WP_348789404.1">
    <property type="nucleotide sequence ID" value="NZ_CP157390.1"/>
</dbReference>
<accession>A0AAU7GI01</accession>
<proteinExistence type="predicted"/>
<evidence type="ECO:0000313" key="2">
    <source>
        <dbReference type="EMBL" id="XBM49486.1"/>
    </source>
</evidence>
<organism evidence="2">
    <name type="scientific">Leifsonia sp. NPDC080035</name>
    <dbReference type="NCBI Taxonomy" id="3143936"/>
    <lineage>
        <taxon>Bacteria</taxon>
        <taxon>Bacillati</taxon>
        <taxon>Actinomycetota</taxon>
        <taxon>Actinomycetes</taxon>
        <taxon>Micrococcales</taxon>
        <taxon>Microbacteriaceae</taxon>
        <taxon>Leifsonia</taxon>
    </lineage>
</organism>
<protein>
    <submittedName>
        <fullName evidence="2">DUF6194 family protein</fullName>
    </submittedName>
</protein>
<feature type="domain" description="DUF6194" evidence="1">
    <location>
        <begin position="1"/>
        <end position="152"/>
    </location>
</feature>
<dbReference type="AlphaFoldDB" id="A0AAU7GI01"/>
<name>A0AAU7GI01_9MICO</name>
<reference evidence="2" key="1">
    <citation type="submission" date="2024-05" db="EMBL/GenBank/DDBJ databases">
        <title>The Natural Products Discovery Center: Release of the First 8490 Sequenced Strains for Exploring Actinobacteria Biosynthetic Diversity.</title>
        <authorList>
            <person name="Kalkreuter E."/>
            <person name="Kautsar S.A."/>
            <person name="Yang D."/>
            <person name="Bader C.D."/>
            <person name="Teijaro C.N."/>
            <person name="Fluegel L."/>
            <person name="Davis C.M."/>
            <person name="Simpson J.R."/>
            <person name="Lauterbach L."/>
            <person name="Steele A.D."/>
            <person name="Gui C."/>
            <person name="Meng S."/>
            <person name="Li G."/>
            <person name="Viehrig K."/>
            <person name="Ye F."/>
            <person name="Su P."/>
            <person name="Kiefer A.F."/>
            <person name="Nichols A."/>
            <person name="Cepeda A.J."/>
            <person name="Yan W."/>
            <person name="Fan B."/>
            <person name="Jiang Y."/>
            <person name="Adhikari A."/>
            <person name="Zheng C.-J."/>
            <person name="Schuster L."/>
            <person name="Cowan T.M."/>
            <person name="Smanski M.J."/>
            <person name="Chevrette M.G."/>
            <person name="de Carvalho L.P.S."/>
            <person name="Shen B."/>
        </authorList>
    </citation>
    <scope>NUCLEOTIDE SEQUENCE</scope>
    <source>
        <strain evidence="2">NPDC080035</strain>
    </source>
</reference>
<gene>
    <name evidence="2" type="ORF">AAME72_06390</name>
</gene>
<dbReference type="EMBL" id="CP157390">
    <property type="protein sequence ID" value="XBM49486.1"/>
    <property type="molecule type" value="Genomic_DNA"/>
</dbReference>
<sequence length="154" mass="16776">MSMQQIIDAVRPLEGALVVAPREGDGTPPLAWGDFFFYYAPDGRMPANTQPYGTIVTKDYPGDTLSRLGDGTPAHPGWRVNVHVGRTAARELAGEPTEETDFAAADVLLPHPVYGDLGWIAVVEPGRRTTETVIRLLRSAHDAARARAERRSRG</sequence>
<evidence type="ECO:0000259" key="1">
    <source>
        <dbReference type="Pfam" id="PF19694"/>
    </source>
</evidence>